<dbReference type="AlphaFoldDB" id="A0AAD9HA64"/>
<name>A0AAD9HA64_9PEZI</name>
<evidence type="ECO:0000256" key="1">
    <source>
        <dbReference type="SAM" id="MobiDB-lite"/>
    </source>
</evidence>
<dbReference type="EMBL" id="MU842959">
    <property type="protein sequence ID" value="KAK2024621.1"/>
    <property type="molecule type" value="Genomic_DNA"/>
</dbReference>
<sequence>MTRKNAQPTNPIWPRGSLTFFVTCGCTWGVETRHRGCSPDRPAPVCGPGTSPTPLERSPKRTVNPLQPSVPATLHFKPPPTRVHRSWRACRPPSRSGTLKMPPHVDHVNIWRERRIVSWLLAIAGFYWSKTT</sequence>
<keyword evidence="3" id="KW-1185">Reference proteome</keyword>
<dbReference type="Proteomes" id="UP001232148">
    <property type="component" value="Unassembled WGS sequence"/>
</dbReference>
<comment type="caution">
    <text evidence="2">The sequence shown here is derived from an EMBL/GenBank/DDBJ whole genome shotgun (WGS) entry which is preliminary data.</text>
</comment>
<protein>
    <submittedName>
        <fullName evidence="2">Uncharacterized protein</fullName>
    </submittedName>
</protein>
<accession>A0AAD9HA64</accession>
<proteinExistence type="predicted"/>
<evidence type="ECO:0000313" key="2">
    <source>
        <dbReference type="EMBL" id="KAK2024621.1"/>
    </source>
</evidence>
<dbReference type="PROSITE" id="PS51257">
    <property type="entry name" value="PROKAR_LIPOPROTEIN"/>
    <property type="match status" value="1"/>
</dbReference>
<organism evidence="2 3">
    <name type="scientific">Colletotrichum zoysiae</name>
    <dbReference type="NCBI Taxonomy" id="1216348"/>
    <lineage>
        <taxon>Eukaryota</taxon>
        <taxon>Fungi</taxon>
        <taxon>Dikarya</taxon>
        <taxon>Ascomycota</taxon>
        <taxon>Pezizomycotina</taxon>
        <taxon>Sordariomycetes</taxon>
        <taxon>Hypocreomycetidae</taxon>
        <taxon>Glomerellales</taxon>
        <taxon>Glomerellaceae</taxon>
        <taxon>Colletotrichum</taxon>
        <taxon>Colletotrichum graminicola species complex</taxon>
    </lineage>
</organism>
<reference evidence="2" key="1">
    <citation type="submission" date="2021-06" db="EMBL/GenBank/DDBJ databases">
        <title>Comparative genomics, transcriptomics and evolutionary studies reveal genomic signatures of adaptation to plant cell wall in hemibiotrophic fungi.</title>
        <authorList>
            <consortium name="DOE Joint Genome Institute"/>
            <person name="Baroncelli R."/>
            <person name="Diaz J.F."/>
            <person name="Benocci T."/>
            <person name="Peng M."/>
            <person name="Battaglia E."/>
            <person name="Haridas S."/>
            <person name="Andreopoulos W."/>
            <person name="Labutti K."/>
            <person name="Pangilinan J."/>
            <person name="Floch G.L."/>
            <person name="Makela M.R."/>
            <person name="Henrissat B."/>
            <person name="Grigoriev I.V."/>
            <person name="Crouch J.A."/>
            <person name="De Vries R.P."/>
            <person name="Sukno S.A."/>
            <person name="Thon M.R."/>
        </authorList>
    </citation>
    <scope>NUCLEOTIDE SEQUENCE</scope>
    <source>
        <strain evidence="2">MAFF235873</strain>
    </source>
</reference>
<gene>
    <name evidence="2" type="ORF">LX32DRAFT_93823</name>
</gene>
<evidence type="ECO:0000313" key="3">
    <source>
        <dbReference type="Proteomes" id="UP001232148"/>
    </source>
</evidence>
<feature type="region of interest" description="Disordered" evidence="1">
    <location>
        <begin position="37"/>
        <end position="98"/>
    </location>
</feature>